<feature type="chain" id="PRO_5030986468" evidence="4">
    <location>
        <begin position="23"/>
        <end position="413"/>
    </location>
</feature>
<dbReference type="InterPro" id="IPR006143">
    <property type="entry name" value="RND_pump_MFP"/>
</dbReference>
<reference evidence="9 10" key="1">
    <citation type="submission" date="2020-07" db="EMBL/GenBank/DDBJ databases">
        <authorList>
            <person name="Xu S."/>
            <person name="Li A."/>
        </authorList>
    </citation>
    <scope>NUCLEOTIDE SEQUENCE [LARGE SCALE GENOMIC DNA]</scope>
    <source>
        <strain evidence="9 10">SG-8</strain>
    </source>
</reference>
<organism evidence="9 10">
    <name type="scientific">Marilutibacter penaei</name>
    <dbReference type="NCBI Taxonomy" id="2759900"/>
    <lineage>
        <taxon>Bacteria</taxon>
        <taxon>Pseudomonadati</taxon>
        <taxon>Pseudomonadota</taxon>
        <taxon>Gammaproteobacteria</taxon>
        <taxon>Lysobacterales</taxon>
        <taxon>Lysobacteraceae</taxon>
        <taxon>Marilutibacter</taxon>
    </lineage>
</organism>
<feature type="compositionally biased region" description="Low complexity" evidence="3">
    <location>
        <begin position="382"/>
        <end position="401"/>
    </location>
</feature>
<dbReference type="InterPro" id="IPR058625">
    <property type="entry name" value="MdtA-like_BSH"/>
</dbReference>
<dbReference type="Gene3D" id="2.40.420.20">
    <property type="match status" value="1"/>
</dbReference>
<dbReference type="GO" id="GO:0046677">
    <property type="term" value="P:response to antibiotic"/>
    <property type="evidence" value="ECO:0007669"/>
    <property type="project" value="TreeGrafter"/>
</dbReference>
<dbReference type="InterPro" id="IPR058624">
    <property type="entry name" value="MdtA-like_HH"/>
</dbReference>
<dbReference type="PROSITE" id="PS51257">
    <property type="entry name" value="PROKAR_LIPOPROTEIN"/>
    <property type="match status" value="1"/>
</dbReference>
<gene>
    <name evidence="9" type="ORF">H4F99_00720</name>
</gene>
<dbReference type="NCBIfam" id="TIGR01730">
    <property type="entry name" value="RND_mfp"/>
    <property type="match status" value="1"/>
</dbReference>
<dbReference type="RefSeq" id="WP_182667796.1">
    <property type="nucleotide sequence ID" value="NZ_JACHTE010000001.1"/>
</dbReference>
<feature type="domain" description="Multidrug resistance protein MdtA-like alpha-helical hairpin" evidence="5">
    <location>
        <begin position="103"/>
        <end position="170"/>
    </location>
</feature>
<evidence type="ECO:0000256" key="4">
    <source>
        <dbReference type="SAM" id="SignalP"/>
    </source>
</evidence>
<dbReference type="AlphaFoldDB" id="A0A7W3U177"/>
<protein>
    <submittedName>
        <fullName evidence="9">Efflux RND transporter periplasmic adaptor subunit</fullName>
    </submittedName>
</protein>
<dbReference type="Pfam" id="PF25917">
    <property type="entry name" value="BSH_RND"/>
    <property type="match status" value="1"/>
</dbReference>
<evidence type="ECO:0000259" key="5">
    <source>
        <dbReference type="Pfam" id="PF25876"/>
    </source>
</evidence>
<dbReference type="Pfam" id="PF25967">
    <property type="entry name" value="RND-MFP_C"/>
    <property type="match status" value="1"/>
</dbReference>
<evidence type="ECO:0000259" key="8">
    <source>
        <dbReference type="Pfam" id="PF25967"/>
    </source>
</evidence>
<evidence type="ECO:0000313" key="9">
    <source>
        <dbReference type="EMBL" id="MBB1087004.1"/>
    </source>
</evidence>
<evidence type="ECO:0000259" key="7">
    <source>
        <dbReference type="Pfam" id="PF25944"/>
    </source>
</evidence>
<feature type="domain" description="Multidrug resistance protein MdtA-like barrel-sandwich hybrid" evidence="6">
    <location>
        <begin position="60"/>
        <end position="201"/>
    </location>
</feature>
<feature type="domain" description="Multidrug resistance protein MdtA-like C-terminal permuted SH3" evidence="8">
    <location>
        <begin position="296"/>
        <end position="357"/>
    </location>
</feature>
<dbReference type="GO" id="GO:0022857">
    <property type="term" value="F:transmembrane transporter activity"/>
    <property type="evidence" value="ECO:0007669"/>
    <property type="project" value="InterPro"/>
</dbReference>
<dbReference type="InterPro" id="IPR058626">
    <property type="entry name" value="MdtA-like_b-barrel"/>
</dbReference>
<name>A0A7W3U177_9GAMM</name>
<dbReference type="Proteomes" id="UP000552587">
    <property type="component" value="Unassembled WGS sequence"/>
</dbReference>
<dbReference type="PANTHER" id="PTHR30158:SF3">
    <property type="entry name" value="MULTIDRUG EFFLUX PUMP SUBUNIT ACRA-RELATED"/>
    <property type="match status" value="1"/>
</dbReference>
<keyword evidence="4" id="KW-0732">Signal</keyword>
<comment type="caution">
    <text evidence="9">The sequence shown here is derived from an EMBL/GenBank/DDBJ whole genome shotgun (WGS) entry which is preliminary data.</text>
</comment>
<feature type="region of interest" description="Disordered" evidence="3">
    <location>
        <begin position="357"/>
        <end position="413"/>
    </location>
</feature>
<dbReference type="Pfam" id="PF25876">
    <property type="entry name" value="HH_MFP_RND"/>
    <property type="match status" value="1"/>
</dbReference>
<proteinExistence type="inferred from homology"/>
<feature type="domain" description="Multidrug resistance protein MdtA-like beta-barrel" evidence="7">
    <location>
        <begin position="207"/>
        <end position="288"/>
    </location>
</feature>
<evidence type="ECO:0000256" key="3">
    <source>
        <dbReference type="SAM" id="MobiDB-lite"/>
    </source>
</evidence>
<dbReference type="SUPFAM" id="SSF111369">
    <property type="entry name" value="HlyD-like secretion proteins"/>
    <property type="match status" value="1"/>
</dbReference>
<comment type="similarity">
    <text evidence="2">Belongs to the membrane fusion protein (MFP) (TC 8.A.1) family.</text>
</comment>
<feature type="signal peptide" evidence="4">
    <location>
        <begin position="1"/>
        <end position="22"/>
    </location>
</feature>
<dbReference type="Gene3D" id="1.10.287.470">
    <property type="entry name" value="Helix hairpin bin"/>
    <property type="match status" value="1"/>
</dbReference>
<dbReference type="EMBL" id="JACHTE010000001">
    <property type="protein sequence ID" value="MBB1087004.1"/>
    <property type="molecule type" value="Genomic_DNA"/>
</dbReference>
<evidence type="ECO:0000256" key="2">
    <source>
        <dbReference type="ARBA" id="ARBA00009477"/>
    </source>
</evidence>
<comment type="subcellular location">
    <subcellularLocation>
        <location evidence="1">Cell inner membrane</location>
        <topology evidence="1">Lipid-anchor</topology>
    </subcellularLocation>
</comment>
<dbReference type="PANTHER" id="PTHR30158">
    <property type="entry name" value="ACRA/E-RELATED COMPONENT OF DRUG EFFLUX TRANSPORTER"/>
    <property type="match status" value="1"/>
</dbReference>
<evidence type="ECO:0000259" key="6">
    <source>
        <dbReference type="Pfam" id="PF25917"/>
    </source>
</evidence>
<accession>A0A7W3U177</accession>
<sequence>MVNPFRSLALTVALLTLTAACGGDGESQGEAPPPEVGVVTVEPGNVPLEKDLVGRLAPFRSADVRARVPGVVKRRTYEEGSDVKAGQVLFEIDPDQMQAAFGQAQASLASARASYANAKANADRARRLAPEKFVSQADLDNALAAERSSAAAVQQAEAALADASINLGYATVVAPIDGRANKQMVTEGALVGQGSATLLTTVDQIDPLYVNFSLSVSELDQIRRALSGHDRDEVEVDVFLPDGTRYEHTGMLDYSGTVVDPATGAVAMRARVPNPDRALLPGTYVTLKAIMGEQANAYLVPHAALQRDAKGPFLMVVGADGNVVRKDVVANRTQGSDWVIASGLEAGDQVVVSGLQRVQPGKPAKAVPAEPAGSGEPSGEPAATDAAAPADVPGTAGASADDAAEPVPAPVED</sequence>
<evidence type="ECO:0000313" key="10">
    <source>
        <dbReference type="Proteomes" id="UP000552587"/>
    </source>
</evidence>
<keyword evidence="10" id="KW-1185">Reference proteome</keyword>
<dbReference type="InterPro" id="IPR058627">
    <property type="entry name" value="MdtA-like_C"/>
</dbReference>
<dbReference type="Gene3D" id="2.40.50.100">
    <property type="match status" value="1"/>
</dbReference>
<dbReference type="Pfam" id="PF25944">
    <property type="entry name" value="Beta-barrel_RND"/>
    <property type="match status" value="1"/>
</dbReference>
<dbReference type="Gene3D" id="2.40.30.170">
    <property type="match status" value="1"/>
</dbReference>
<evidence type="ECO:0000256" key="1">
    <source>
        <dbReference type="ARBA" id="ARBA00004519"/>
    </source>
</evidence>
<dbReference type="GO" id="GO:0005886">
    <property type="term" value="C:plasma membrane"/>
    <property type="evidence" value="ECO:0007669"/>
    <property type="project" value="UniProtKB-SubCell"/>
</dbReference>
<dbReference type="FunFam" id="2.40.420.20:FF:000001">
    <property type="entry name" value="Efflux RND transporter periplasmic adaptor subunit"/>
    <property type="match status" value="1"/>
</dbReference>